<evidence type="ECO:0000313" key="6">
    <source>
        <dbReference type="EMBL" id="NEE02818.1"/>
    </source>
</evidence>
<sequence>MGVDAYSWPGSDDELVEVQYTLAADAEAALAAQPWTFDGQPAVGGCFVAFARGESGPGHRGDRAWAAAVSLRGRAIVAQSVAVQQVPAAYAPGLLARREGPILQAAVGDLRPGPDVLLVDATGLDHPRGAGLALHLGAILGVPTVGVTHRTLVASGAVPEHLRRGATAPVYVRDRCVGYWVCTKTAARAVVAHAGWRTSPETAAETVLAASSSRARTPLPLRHARRVARTTRASAGAG</sequence>
<gene>
    <name evidence="6" type="ORF">G1H10_21880</name>
</gene>
<evidence type="ECO:0000256" key="1">
    <source>
        <dbReference type="ARBA" id="ARBA00004496"/>
    </source>
</evidence>
<evidence type="ECO:0000256" key="5">
    <source>
        <dbReference type="ARBA" id="ARBA00022801"/>
    </source>
</evidence>
<dbReference type="PANTHER" id="PTHR28511">
    <property type="entry name" value="ENDONUCLEASE V"/>
    <property type="match status" value="1"/>
</dbReference>
<dbReference type="EMBL" id="JAAGOA010000017">
    <property type="protein sequence ID" value="NEE02818.1"/>
    <property type="molecule type" value="Genomic_DNA"/>
</dbReference>
<keyword evidence="7" id="KW-1185">Reference proteome</keyword>
<comment type="subcellular location">
    <subcellularLocation>
        <location evidence="1">Cytoplasm</location>
    </subcellularLocation>
</comment>
<name>A0A6L9SE53_9ACTN</name>
<dbReference type="GO" id="GO:0006281">
    <property type="term" value="P:DNA repair"/>
    <property type="evidence" value="ECO:0007669"/>
    <property type="project" value="InterPro"/>
</dbReference>
<dbReference type="Pfam" id="PF04493">
    <property type="entry name" value="Endonuclease_5"/>
    <property type="match status" value="1"/>
</dbReference>
<dbReference type="Proteomes" id="UP000475214">
    <property type="component" value="Unassembled WGS sequence"/>
</dbReference>
<evidence type="ECO:0000313" key="7">
    <source>
        <dbReference type="Proteomes" id="UP000475214"/>
    </source>
</evidence>
<dbReference type="GO" id="GO:0016891">
    <property type="term" value="F:RNA endonuclease activity producing 5'-phosphomonoesters, hydrolytic mechanism"/>
    <property type="evidence" value="ECO:0007669"/>
    <property type="project" value="TreeGrafter"/>
</dbReference>
<evidence type="ECO:0000256" key="3">
    <source>
        <dbReference type="ARBA" id="ARBA00022722"/>
    </source>
</evidence>
<keyword evidence="3" id="KW-0540">Nuclease</keyword>
<dbReference type="InterPro" id="IPR007581">
    <property type="entry name" value="Endonuclease-V"/>
</dbReference>
<keyword evidence="2" id="KW-0963">Cytoplasm</keyword>
<dbReference type="AlphaFoldDB" id="A0A6L9SE53"/>
<proteinExistence type="predicted"/>
<organism evidence="6 7">
    <name type="scientific">Phytoactinopolyspora halotolerans</name>
    <dbReference type="NCBI Taxonomy" id="1981512"/>
    <lineage>
        <taxon>Bacteria</taxon>
        <taxon>Bacillati</taxon>
        <taxon>Actinomycetota</taxon>
        <taxon>Actinomycetes</taxon>
        <taxon>Jiangellales</taxon>
        <taxon>Jiangellaceae</taxon>
        <taxon>Phytoactinopolyspora</taxon>
    </lineage>
</organism>
<dbReference type="GO" id="GO:0003727">
    <property type="term" value="F:single-stranded RNA binding"/>
    <property type="evidence" value="ECO:0007669"/>
    <property type="project" value="TreeGrafter"/>
</dbReference>
<dbReference type="RefSeq" id="WP_163741741.1">
    <property type="nucleotide sequence ID" value="NZ_JAAGOA010000017.1"/>
</dbReference>
<keyword evidence="5" id="KW-0378">Hydrolase</keyword>
<keyword evidence="4 6" id="KW-0255">Endonuclease</keyword>
<protein>
    <submittedName>
        <fullName evidence="6">Endonuclease V</fullName>
    </submittedName>
</protein>
<evidence type="ECO:0000256" key="4">
    <source>
        <dbReference type="ARBA" id="ARBA00022759"/>
    </source>
</evidence>
<accession>A0A6L9SE53</accession>
<dbReference type="GO" id="GO:0005737">
    <property type="term" value="C:cytoplasm"/>
    <property type="evidence" value="ECO:0007669"/>
    <property type="project" value="UniProtKB-SubCell"/>
</dbReference>
<reference evidence="6 7" key="1">
    <citation type="submission" date="2020-02" db="EMBL/GenBank/DDBJ databases">
        <authorList>
            <person name="Li X.-J."/>
            <person name="Han X.-M."/>
        </authorList>
    </citation>
    <scope>NUCLEOTIDE SEQUENCE [LARGE SCALE GENOMIC DNA]</scope>
    <source>
        <strain evidence="6 7">CCTCC AB 2017055</strain>
    </source>
</reference>
<dbReference type="PANTHER" id="PTHR28511:SF1">
    <property type="entry name" value="ENDONUCLEASE V"/>
    <property type="match status" value="1"/>
</dbReference>
<comment type="caution">
    <text evidence="6">The sequence shown here is derived from an EMBL/GenBank/DDBJ whole genome shotgun (WGS) entry which is preliminary data.</text>
</comment>
<evidence type="ECO:0000256" key="2">
    <source>
        <dbReference type="ARBA" id="ARBA00022490"/>
    </source>
</evidence>
<dbReference type="Gene3D" id="3.30.2170.10">
    <property type="entry name" value="archaeoglobus fulgidus dsm 4304 superfamily"/>
    <property type="match status" value="1"/>
</dbReference>